<sequence>MWPERHHAGPRRRASMAAHPWQGARPPQAPSLWRRIRGGGSASVGRRRIHGALPTGSQPSSSRAPRGPRRPRRQPTPRGRLDPLGSEVQCSSAARWDRGRAPAVLAGRVVACLRQSSRGWEALRACGGWM</sequence>
<feature type="compositionally biased region" description="Basic residues" evidence="1">
    <location>
        <begin position="66"/>
        <end position="75"/>
    </location>
</feature>
<evidence type="ECO:0000256" key="1">
    <source>
        <dbReference type="SAM" id="MobiDB-lite"/>
    </source>
</evidence>
<feature type="region of interest" description="Disordered" evidence="1">
    <location>
        <begin position="1"/>
        <end position="88"/>
    </location>
</feature>
<evidence type="ECO:0000313" key="2">
    <source>
        <dbReference type="EMBL" id="JAD23744.1"/>
    </source>
</evidence>
<dbReference type="EMBL" id="GBRH01274151">
    <property type="protein sequence ID" value="JAD23744.1"/>
    <property type="molecule type" value="Transcribed_RNA"/>
</dbReference>
<protein>
    <submittedName>
        <fullName evidence="2">Uncharacterized protein</fullName>
    </submittedName>
</protein>
<reference evidence="2" key="2">
    <citation type="journal article" date="2015" name="Data Brief">
        <title>Shoot transcriptome of the giant reed, Arundo donax.</title>
        <authorList>
            <person name="Barrero R.A."/>
            <person name="Guerrero F.D."/>
            <person name="Moolhuijzen P."/>
            <person name="Goolsby J.A."/>
            <person name="Tidwell J."/>
            <person name="Bellgard S.E."/>
            <person name="Bellgard M.I."/>
        </authorList>
    </citation>
    <scope>NUCLEOTIDE SEQUENCE</scope>
    <source>
        <tissue evidence="2">Shoot tissue taken approximately 20 cm above the soil surface</tissue>
    </source>
</reference>
<proteinExistence type="predicted"/>
<reference evidence="2" key="1">
    <citation type="submission" date="2014-09" db="EMBL/GenBank/DDBJ databases">
        <authorList>
            <person name="Magalhaes I.L.F."/>
            <person name="Oliveira U."/>
            <person name="Santos F.R."/>
            <person name="Vidigal T.H.D.A."/>
            <person name="Brescovit A.D."/>
            <person name="Santos A.J."/>
        </authorList>
    </citation>
    <scope>NUCLEOTIDE SEQUENCE</scope>
    <source>
        <tissue evidence="2">Shoot tissue taken approximately 20 cm above the soil surface</tissue>
    </source>
</reference>
<dbReference type="AlphaFoldDB" id="A0A0A8YD47"/>
<name>A0A0A8YD47_ARUDO</name>
<accession>A0A0A8YD47</accession>
<organism evidence="2">
    <name type="scientific">Arundo donax</name>
    <name type="common">Giant reed</name>
    <name type="synonym">Donax arundinaceus</name>
    <dbReference type="NCBI Taxonomy" id="35708"/>
    <lineage>
        <taxon>Eukaryota</taxon>
        <taxon>Viridiplantae</taxon>
        <taxon>Streptophyta</taxon>
        <taxon>Embryophyta</taxon>
        <taxon>Tracheophyta</taxon>
        <taxon>Spermatophyta</taxon>
        <taxon>Magnoliopsida</taxon>
        <taxon>Liliopsida</taxon>
        <taxon>Poales</taxon>
        <taxon>Poaceae</taxon>
        <taxon>PACMAD clade</taxon>
        <taxon>Arundinoideae</taxon>
        <taxon>Arundineae</taxon>
        <taxon>Arundo</taxon>
    </lineage>
</organism>
<feature type="compositionally biased region" description="Low complexity" evidence="1">
    <location>
        <begin position="56"/>
        <end position="65"/>
    </location>
</feature>